<evidence type="ECO:0000256" key="2">
    <source>
        <dbReference type="ARBA" id="ARBA00023054"/>
    </source>
</evidence>
<evidence type="ECO:0008006" key="6">
    <source>
        <dbReference type="Google" id="ProtNLM"/>
    </source>
</evidence>
<gene>
    <name evidence="4" type="ORF">AB6A40_001418</name>
</gene>
<evidence type="ECO:0000313" key="4">
    <source>
        <dbReference type="EMBL" id="MFH4974709.1"/>
    </source>
</evidence>
<protein>
    <recommendedName>
        <fullName evidence="6">Protein SPT2 homolog</fullName>
    </recommendedName>
</protein>
<dbReference type="InterPro" id="IPR013256">
    <property type="entry name" value="Chromatin_SPT2"/>
</dbReference>
<comment type="similarity">
    <text evidence="1">Belongs to the SPT2 family.</text>
</comment>
<evidence type="ECO:0000313" key="5">
    <source>
        <dbReference type="Proteomes" id="UP001608902"/>
    </source>
</evidence>
<keyword evidence="5" id="KW-1185">Reference proteome</keyword>
<feature type="compositionally biased region" description="Basic and acidic residues" evidence="3">
    <location>
        <begin position="56"/>
        <end position="69"/>
    </location>
</feature>
<organism evidence="4 5">
    <name type="scientific">Gnathostoma spinigerum</name>
    <dbReference type="NCBI Taxonomy" id="75299"/>
    <lineage>
        <taxon>Eukaryota</taxon>
        <taxon>Metazoa</taxon>
        <taxon>Ecdysozoa</taxon>
        <taxon>Nematoda</taxon>
        <taxon>Chromadorea</taxon>
        <taxon>Rhabditida</taxon>
        <taxon>Spirurina</taxon>
        <taxon>Gnathostomatomorpha</taxon>
        <taxon>Gnathostomatoidea</taxon>
        <taxon>Gnathostomatidae</taxon>
        <taxon>Gnathostoma</taxon>
    </lineage>
</organism>
<feature type="compositionally biased region" description="Low complexity" evidence="3">
    <location>
        <begin position="81"/>
        <end position="92"/>
    </location>
</feature>
<comment type="caution">
    <text evidence="4">The sequence shown here is derived from an EMBL/GenBank/DDBJ whole genome shotgun (WGS) entry which is preliminary data.</text>
</comment>
<dbReference type="Pfam" id="PF08243">
    <property type="entry name" value="SPT2"/>
    <property type="match status" value="1"/>
</dbReference>
<keyword evidence="2" id="KW-0175">Coiled coil</keyword>
<feature type="region of interest" description="Disordered" evidence="3">
    <location>
        <begin position="1"/>
        <end position="98"/>
    </location>
</feature>
<feature type="compositionally biased region" description="Polar residues" evidence="3">
    <location>
        <begin position="1"/>
        <end position="15"/>
    </location>
</feature>
<sequence length="184" mass="21918">MRPNPVSTHLGSNSYRDIHGNKDHRNSADYERKCQPNRDDKVRRMNNYDPYRSKVARPEREKPKEREPESTYQPVYKGHRGYSNGSSNYYGNEYASDDEYDSEMDDFIDDSELDDHLRQGDLEETLKLINPRYDKRRWKLNEMLIDERSMESSYRQIANEELRSSRIGLMEDIREAQRGRSLAL</sequence>
<feature type="compositionally biased region" description="Basic and acidic residues" evidence="3">
    <location>
        <begin position="16"/>
        <end position="43"/>
    </location>
</feature>
<accession>A0ABD6E987</accession>
<reference evidence="4 5" key="1">
    <citation type="submission" date="2024-08" db="EMBL/GenBank/DDBJ databases">
        <title>Gnathostoma spinigerum genome.</title>
        <authorList>
            <person name="Gonzalez-Bertolin B."/>
            <person name="Monzon S."/>
            <person name="Zaballos A."/>
            <person name="Jimenez P."/>
            <person name="Dekumyoy P."/>
            <person name="Varona S."/>
            <person name="Cuesta I."/>
            <person name="Sumanam S."/>
            <person name="Adisakwattana P."/>
            <person name="Gasser R.B."/>
            <person name="Hernandez-Gonzalez A."/>
            <person name="Young N.D."/>
            <person name="Perteguer M.J."/>
        </authorList>
    </citation>
    <scope>NUCLEOTIDE SEQUENCE [LARGE SCALE GENOMIC DNA]</scope>
    <source>
        <strain evidence="4">AL3</strain>
        <tissue evidence="4">Liver</tissue>
    </source>
</reference>
<dbReference type="Proteomes" id="UP001608902">
    <property type="component" value="Unassembled WGS sequence"/>
</dbReference>
<evidence type="ECO:0000256" key="3">
    <source>
        <dbReference type="SAM" id="MobiDB-lite"/>
    </source>
</evidence>
<dbReference type="AlphaFoldDB" id="A0ABD6E987"/>
<dbReference type="EMBL" id="JBGFUD010000525">
    <property type="protein sequence ID" value="MFH4974709.1"/>
    <property type="molecule type" value="Genomic_DNA"/>
</dbReference>
<evidence type="ECO:0000256" key="1">
    <source>
        <dbReference type="ARBA" id="ARBA00006461"/>
    </source>
</evidence>
<name>A0ABD6E987_9BILA</name>
<proteinExistence type="inferred from homology"/>